<organism evidence="2 3">
    <name type="scientific">Sphaerisporangium corydalis</name>
    <dbReference type="NCBI Taxonomy" id="1441875"/>
    <lineage>
        <taxon>Bacteria</taxon>
        <taxon>Bacillati</taxon>
        <taxon>Actinomycetota</taxon>
        <taxon>Actinomycetes</taxon>
        <taxon>Streptosporangiales</taxon>
        <taxon>Streptosporangiaceae</taxon>
        <taxon>Sphaerisporangium</taxon>
    </lineage>
</organism>
<keyword evidence="1" id="KW-0472">Membrane</keyword>
<protein>
    <recommendedName>
        <fullName evidence="4">DUF4386 domain-containing protein</fullName>
    </recommendedName>
</protein>
<evidence type="ECO:0008006" key="4">
    <source>
        <dbReference type="Google" id="ProtNLM"/>
    </source>
</evidence>
<proteinExistence type="predicted"/>
<gene>
    <name evidence="2" type="ORF">ACFO8L_10635</name>
</gene>
<feature type="transmembrane region" description="Helical" evidence="1">
    <location>
        <begin position="12"/>
        <end position="31"/>
    </location>
</feature>
<feature type="transmembrane region" description="Helical" evidence="1">
    <location>
        <begin position="81"/>
        <end position="103"/>
    </location>
</feature>
<keyword evidence="1" id="KW-0812">Transmembrane</keyword>
<feature type="transmembrane region" description="Helical" evidence="1">
    <location>
        <begin position="133"/>
        <end position="155"/>
    </location>
</feature>
<name>A0ABV9EAG7_9ACTN</name>
<reference evidence="3" key="1">
    <citation type="journal article" date="2019" name="Int. J. Syst. Evol. Microbiol.">
        <title>The Global Catalogue of Microorganisms (GCM) 10K type strain sequencing project: providing services to taxonomists for standard genome sequencing and annotation.</title>
        <authorList>
            <consortium name="The Broad Institute Genomics Platform"/>
            <consortium name="The Broad Institute Genome Sequencing Center for Infectious Disease"/>
            <person name="Wu L."/>
            <person name="Ma J."/>
        </authorList>
    </citation>
    <scope>NUCLEOTIDE SEQUENCE [LARGE SCALE GENOMIC DNA]</scope>
    <source>
        <strain evidence="3">CCUG 49560</strain>
    </source>
</reference>
<dbReference type="Proteomes" id="UP001595891">
    <property type="component" value="Unassembled WGS sequence"/>
</dbReference>
<feature type="transmembrane region" description="Helical" evidence="1">
    <location>
        <begin position="51"/>
        <end position="69"/>
    </location>
</feature>
<sequence length="218" mass="22454">MSTPPATASWNALTGMAFSAAPLFVLVYGVVRLLDGLDGARGPGTHWTAGHAAFLVGLLLFVPVVLGLRRPVAARAAGLRVTATVSAVVAVLGIAAAAGQVVIDLVVGLRAGGREEMNRLFEQVQAYPAVRPVFYTVGPVLFYVGLLALIVLVAGSRPRPVSGWSPVLVVAGTVMMAVDLDLIPLGAACYWLALAPLGWRLAWGDRALEGAPGAAVPA</sequence>
<evidence type="ECO:0000256" key="1">
    <source>
        <dbReference type="SAM" id="Phobius"/>
    </source>
</evidence>
<evidence type="ECO:0000313" key="3">
    <source>
        <dbReference type="Proteomes" id="UP001595891"/>
    </source>
</evidence>
<feature type="transmembrane region" description="Helical" evidence="1">
    <location>
        <begin position="167"/>
        <end position="193"/>
    </location>
</feature>
<dbReference type="EMBL" id="JBHSFN010000005">
    <property type="protein sequence ID" value="MFC4586532.1"/>
    <property type="molecule type" value="Genomic_DNA"/>
</dbReference>
<keyword evidence="3" id="KW-1185">Reference proteome</keyword>
<comment type="caution">
    <text evidence="2">The sequence shown here is derived from an EMBL/GenBank/DDBJ whole genome shotgun (WGS) entry which is preliminary data.</text>
</comment>
<evidence type="ECO:0000313" key="2">
    <source>
        <dbReference type="EMBL" id="MFC4586532.1"/>
    </source>
</evidence>
<keyword evidence="1" id="KW-1133">Transmembrane helix</keyword>
<dbReference type="RefSeq" id="WP_262841467.1">
    <property type="nucleotide sequence ID" value="NZ_JANZYP010000005.1"/>
</dbReference>
<accession>A0ABV9EAG7</accession>